<evidence type="ECO:0000313" key="3">
    <source>
        <dbReference type="Proteomes" id="UP001500483"/>
    </source>
</evidence>
<organism evidence="2 3">
    <name type="scientific">Saccharopolyspora gregorii</name>
    <dbReference type="NCBI Taxonomy" id="33914"/>
    <lineage>
        <taxon>Bacteria</taxon>
        <taxon>Bacillati</taxon>
        <taxon>Actinomycetota</taxon>
        <taxon>Actinomycetes</taxon>
        <taxon>Pseudonocardiales</taxon>
        <taxon>Pseudonocardiaceae</taxon>
        <taxon>Saccharopolyspora</taxon>
    </lineage>
</organism>
<reference evidence="3" key="1">
    <citation type="journal article" date="2019" name="Int. J. Syst. Evol. Microbiol.">
        <title>The Global Catalogue of Microorganisms (GCM) 10K type strain sequencing project: providing services to taxonomists for standard genome sequencing and annotation.</title>
        <authorList>
            <consortium name="The Broad Institute Genomics Platform"/>
            <consortium name="The Broad Institute Genome Sequencing Center for Infectious Disease"/>
            <person name="Wu L."/>
            <person name="Ma J."/>
        </authorList>
    </citation>
    <scope>NUCLEOTIDE SEQUENCE [LARGE SCALE GENOMIC DNA]</scope>
    <source>
        <strain evidence="3">JCM 9687</strain>
    </source>
</reference>
<comment type="caution">
    <text evidence="2">The sequence shown here is derived from an EMBL/GenBank/DDBJ whole genome shotgun (WGS) entry which is preliminary data.</text>
</comment>
<protein>
    <submittedName>
        <fullName evidence="2">Helix-turn-helix transcriptional regulator</fullName>
    </submittedName>
</protein>
<gene>
    <name evidence="2" type="ORF">GCM10020366_57780</name>
</gene>
<evidence type="ECO:0000313" key="2">
    <source>
        <dbReference type="EMBL" id="GAA3363929.1"/>
    </source>
</evidence>
<feature type="domain" description="DUF5753" evidence="1">
    <location>
        <begin position="98"/>
        <end position="275"/>
    </location>
</feature>
<evidence type="ECO:0000259" key="1">
    <source>
        <dbReference type="Pfam" id="PF19054"/>
    </source>
</evidence>
<name>A0ABP6RZ91_9PSEU</name>
<dbReference type="RefSeq" id="WP_258345046.1">
    <property type="nucleotide sequence ID" value="NZ_BAAAYK010000038.1"/>
</dbReference>
<sequence>MVATQQNPAIRRVQLGLFLRELRERSGVRSGTVAKELDWYPGKLTRVEKGELTVAAAEINVILGLFGVPDGPEADKIRALASEARKRDRPSRIPDWARTYAGMEALASEIKVHNGDLIPGFMQTTDYARALLSTSLVTTNRDAERRADERVLRGTKIIQHEGRPIIAILGEGALRYEVGGRETLRAQLEHLRDLAELDHVEVRVLPYTAGEHAALGTPFTVLHLDDPQATYVYVEGLTDADYLEKPAHTSVYVQAFDRLSEVSLDRPETERRLDERIRELR</sequence>
<keyword evidence="3" id="KW-1185">Reference proteome</keyword>
<dbReference type="Proteomes" id="UP001500483">
    <property type="component" value="Unassembled WGS sequence"/>
</dbReference>
<proteinExistence type="predicted"/>
<dbReference type="Pfam" id="PF19054">
    <property type="entry name" value="DUF5753"/>
    <property type="match status" value="1"/>
</dbReference>
<dbReference type="EMBL" id="BAAAYK010000038">
    <property type="protein sequence ID" value="GAA3363929.1"/>
    <property type="molecule type" value="Genomic_DNA"/>
</dbReference>
<accession>A0ABP6RZ91</accession>
<dbReference type="InterPro" id="IPR043917">
    <property type="entry name" value="DUF5753"/>
</dbReference>
<dbReference type="SUPFAM" id="SSF47413">
    <property type="entry name" value="lambda repressor-like DNA-binding domains"/>
    <property type="match status" value="1"/>
</dbReference>
<dbReference type="Pfam" id="PF13560">
    <property type="entry name" value="HTH_31"/>
    <property type="match status" value="1"/>
</dbReference>
<dbReference type="InterPro" id="IPR010982">
    <property type="entry name" value="Lambda_DNA-bd_dom_sf"/>
</dbReference>